<dbReference type="Pfam" id="PF07452">
    <property type="entry name" value="CHRD"/>
    <property type="match status" value="1"/>
</dbReference>
<evidence type="ECO:0000313" key="3">
    <source>
        <dbReference type="EMBL" id="KAG9232297.1"/>
    </source>
</evidence>
<dbReference type="SMART" id="SM00754">
    <property type="entry name" value="CHRD"/>
    <property type="match status" value="1"/>
</dbReference>
<protein>
    <recommendedName>
        <fullName evidence="2">CHRD domain-containing protein</fullName>
    </recommendedName>
</protein>
<organism evidence="3 4">
    <name type="scientific">Amylocarpus encephaloides</name>
    <dbReference type="NCBI Taxonomy" id="45428"/>
    <lineage>
        <taxon>Eukaryota</taxon>
        <taxon>Fungi</taxon>
        <taxon>Dikarya</taxon>
        <taxon>Ascomycota</taxon>
        <taxon>Pezizomycotina</taxon>
        <taxon>Leotiomycetes</taxon>
        <taxon>Helotiales</taxon>
        <taxon>Helotiales incertae sedis</taxon>
        <taxon>Amylocarpus</taxon>
    </lineage>
</organism>
<evidence type="ECO:0000256" key="1">
    <source>
        <dbReference type="SAM" id="SignalP"/>
    </source>
</evidence>
<keyword evidence="1" id="KW-0732">Signal</keyword>
<keyword evidence="4" id="KW-1185">Reference proteome</keyword>
<sequence length="222" mass="23174">MKVSSIATVAAFLATQAAAAPVAGHSYPEPEGGWENVKYPEGTGENLHEYPAPKGGWENVKYPAGTCSGSGGQQTWTSTYHVVAVGAEVRNGTVPAPGPADAVGYFDFQINSVEDKICYQIKLCNVKGTPQSAAKTATHIHEAARGASGPPRLAFTNPTGDDITRYSEGCLTGPFTTGINGPNGQDTGTGFKVKKIEDNPAGFFTDTHTNLFLLGAVRGQLA</sequence>
<name>A0A9P7YF37_9HELO</name>
<dbReference type="InterPro" id="IPR010895">
    <property type="entry name" value="CHRD"/>
</dbReference>
<gene>
    <name evidence="3" type="ORF">BJ875DRAFT_89681</name>
</gene>
<evidence type="ECO:0000259" key="2">
    <source>
        <dbReference type="SMART" id="SM00754"/>
    </source>
</evidence>
<proteinExistence type="predicted"/>
<dbReference type="EMBL" id="MU251556">
    <property type="protein sequence ID" value="KAG9232297.1"/>
    <property type="molecule type" value="Genomic_DNA"/>
</dbReference>
<dbReference type="Proteomes" id="UP000824998">
    <property type="component" value="Unassembled WGS sequence"/>
</dbReference>
<feature type="chain" id="PRO_5040176436" description="CHRD domain-containing protein" evidence="1">
    <location>
        <begin position="20"/>
        <end position="222"/>
    </location>
</feature>
<feature type="domain" description="CHRD" evidence="2">
    <location>
        <begin position="80"/>
        <end position="222"/>
    </location>
</feature>
<reference evidence="3" key="1">
    <citation type="journal article" date="2021" name="IMA Fungus">
        <title>Genomic characterization of three marine fungi, including Emericellopsis atlantica sp. nov. with signatures of a generalist lifestyle and marine biomass degradation.</title>
        <authorList>
            <person name="Hagestad O.C."/>
            <person name="Hou L."/>
            <person name="Andersen J.H."/>
            <person name="Hansen E.H."/>
            <person name="Altermark B."/>
            <person name="Li C."/>
            <person name="Kuhnert E."/>
            <person name="Cox R.J."/>
            <person name="Crous P.W."/>
            <person name="Spatafora J.W."/>
            <person name="Lail K."/>
            <person name="Amirebrahimi M."/>
            <person name="Lipzen A."/>
            <person name="Pangilinan J."/>
            <person name="Andreopoulos W."/>
            <person name="Hayes R.D."/>
            <person name="Ng V."/>
            <person name="Grigoriev I.V."/>
            <person name="Jackson S.A."/>
            <person name="Sutton T.D.S."/>
            <person name="Dobson A.D.W."/>
            <person name="Rama T."/>
        </authorList>
    </citation>
    <scope>NUCLEOTIDE SEQUENCE</scope>
    <source>
        <strain evidence="3">TRa018bII</strain>
    </source>
</reference>
<accession>A0A9P7YF37</accession>
<dbReference type="AlphaFoldDB" id="A0A9P7YF37"/>
<comment type="caution">
    <text evidence="3">The sequence shown here is derived from an EMBL/GenBank/DDBJ whole genome shotgun (WGS) entry which is preliminary data.</text>
</comment>
<feature type="signal peptide" evidence="1">
    <location>
        <begin position="1"/>
        <end position="19"/>
    </location>
</feature>
<evidence type="ECO:0000313" key="4">
    <source>
        <dbReference type="Proteomes" id="UP000824998"/>
    </source>
</evidence>
<dbReference type="OrthoDB" id="3554264at2759"/>